<proteinExistence type="predicted"/>
<organism evidence="1 2">
    <name type="scientific">Candidatus Staskawiczbacteria bacterium RIFCSPLOWO2_01_FULL_37_25b</name>
    <dbReference type="NCBI Taxonomy" id="1802213"/>
    <lineage>
        <taxon>Bacteria</taxon>
        <taxon>Candidatus Staskawicziibacteriota</taxon>
    </lineage>
</organism>
<name>A0A1G2II40_9BACT</name>
<reference evidence="1 2" key="1">
    <citation type="journal article" date="2016" name="Nat. Commun.">
        <title>Thousands of microbial genomes shed light on interconnected biogeochemical processes in an aquifer system.</title>
        <authorList>
            <person name="Anantharaman K."/>
            <person name="Brown C.T."/>
            <person name="Hug L.A."/>
            <person name="Sharon I."/>
            <person name="Castelle C.J."/>
            <person name="Probst A.J."/>
            <person name="Thomas B.C."/>
            <person name="Singh A."/>
            <person name="Wilkins M.J."/>
            <person name="Karaoz U."/>
            <person name="Brodie E.L."/>
            <person name="Williams K.H."/>
            <person name="Hubbard S.S."/>
            <person name="Banfield J.F."/>
        </authorList>
    </citation>
    <scope>NUCLEOTIDE SEQUENCE [LARGE SCALE GENOMIC DNA]</scope>
</reference>
<accession>A0A1G2II40</accession>
<evidence type="ECO:0000313" key="2">
    <source>
        <dbReference type="Proteomes" id="UP000178826"/>
    </source>
</evidence>
<protein>
    <submittedName>
        <fullName evidence="1">Uncharacterized protein</fullName>
    </submittedName>
</protein>
<evidence type="ECO:0000313" key="1">
    <source>
        <dbReference type="EMBL" id="OGZ74247.1"/>
    </source>
</evidence>
<dbReference type="AlphaFoldDB" id="A0A1G2II40"/>
<sequence>MRCASTKLGVPNFHAEVEESARQAELRITRNERVNMVLLLRFAADKLARGEFASIEETFDFVLDGI</sequence>
<gene>
    <name evidence="1" type="ORF">A2998_01620</name>
</gene>
<comment type="caution">
    <text evidence="1">The sequence shown here is derived from an EMBL/GenBank/DDBJ whole genome shotgun (WGS) entry which is preliminary data.</text>
</comment>
<dbReference type="Proteomes" id="UP000178826">
    <property type="component" value="Unassembled WGS sequence"/>
</dbReference>
<dbReference type="EMBL" id="MHOZ01000009">
    <property type="protein sequence ID" value="OGZ74247.1"/>
    <property type="molecule type" value="Genomic_DNA"/>
</dbReference>